<accession>A0A2R6VWX7</accession>
<dbReference type="OMA" id="DITIDCE"/>
<evidence type="ECO:0000313" key="4">
    <source>
        <dbReference type="Proteomes" id="UP000244005"/>
    </source>
</evidence>
<dbReference type="InterPro" id="IPR025398">
    <property type="entry name" value="DUF4371"/>
</dbReference>
<feature type="domain" description="DUF4371" evidence="2">
    <location>
        <begin position="39"/>
        <end position="162"/>
    </location>
</feature>
<keyword evidence="4" id="KW-1185">Reference proteome</keyword>
<feature type="domain" description="HAT C-terminal dimerisation" evidence="1">
    <location>
        <begin position="492"/>
        <end position="538"/>
    </location>
</feature>
<evidence type="ECO:0000259" key="1">
    <source>
        <dbReference type="Pfam" id="PF05699"/>
    </source>
</evidence>
<evidence type="ECO:0000313" key="3">
    <source>
        <dbReference type="EMBL" id="PTQ26103.1"/>
    </source>
</evidence>
<dbReference type="EMBL" id="KZ772945">
    <property type="protein sequence ID" value="PTQ26103.1"/>
    <property type="molecule type" value="Genomic_DNA"/>
</dbReference>
<evidence type="ECO:0008006" key="5">
    <source>
        <dbReference type="Google" id="ProtNLM"/>
    </source>
</evidence>
<dbReference type="PANTHER" id="PTHR11697">
    <property type="entry name" value="GENERAL TRANSCRIPTION FACTOR 2-RELATED ZINC FINGER PROTEIN"/>
    <property type="match status" value="1"/>
</dbReference>
<protein>
    <recommendedName>
        <fullName evidence="5">DUF4371 domain-containing protein</fullName>
    </recommendedName>
</protein>
<proteinExistence type="predicted"/>
<reference evidence="3" key="1">
    <citation type="submission" date="2017-12" db="EMBL/GenBank/DDBJ databases">
        <title>WGS assembly of Marchantia polymorpha.</title>
        <authorList>
            <person name="Bowman J.L."/>
            <person name="Kohchi T."/>
            <person name="Yamato K.T."/>
            <person name="Jenkins J."/>
            <person name="Shu S."/>
            <person name="Ishizaki K."/>
            <person name="Yamaoka S."/>
            <person name="Nishihama R."/>
            <person name="Nakamura Y."/>
            <person name="Berger F."/>
            <person name="Adam C."/>
            <person name="Aki S.S."/>
            <person name="Althoff F."/>
            <person name="Araki T."/>
            <person name="Arteaga-Vazquez M.A."/>
            <person name="Balasubrmanian S."/>
            <person name="Bauer D."/>
            <person name="Boehm C.R."/>
            <person name="Briginshaw L."/>
            <person name="Caballero-Perez J."/>
            <person name="Catarino B."/>
            <person name="Chen F."/>
            <person name="Chiyoda S."/>
            <person name="Chovatia M."/>
            <person name="Davies K.M."/>
            <person name="Delmans M."/>
            <person name="Demura T."/>
            <person name="Dierschke T."/>
            <person name="Dolan L."/>
            <person name="Dorantes-Acosta A.E."/>
            <person name="Eklund D.M."/>
            <person name="Florent S.N."/>
            <person name="Flores-Sandoval E."/>
            <person name="Fujiyama A."/>
            <person name="Fukuzawa H."/>
            <person name="Galik B."/>
            <person name="Grimanelli D."/>
            <person name="Grimwood J."/>
            <person name="Grossniklaus U."/>
            <person name="Hamada T."/>
            <person name="Haseloff J."/>
            <person name="Hetherington A.J."/>
            <person name="Higo A."/>
            <person name="Hirakawa Y."/>
            <person name="Hundley H.N."/>
            <person name="Ikeda Y."/>
            <person name="Inoue K."/>
            <person name="Inoue S."/>
            <person name="Ishida S."/>
            <person name="Jia Q."/>
            <person name="Kakita M."/>
            <person name="Kanazawa T."/>
            <person name="Kawai Y."/>
            <person name="Kawashima T."/>
            <person name="Kennedy M."/>
            <person name="Kinose K."/>
            <person name="Kinoshita T."/>
            <person name="Kohara Y."/>
            <person name="Koide E."/>
            <person name="Komatsu K."/>
            <person name="Kopischke S."/>
            <person name="Kubo M."/>
            <person name="Kyozuka J."/>
            <person name="Lagercrantz U."/>
            <person name="Lin S.S."/>
            <person name="Lindquist E."/>
            <person name="Lipzen A.M."/>
            <person name="Lu C."/>
            <person name="Luna E.D."/>
            <person name="Martienssen R.A."/>
            <person name="Minamino N."/>
            <person name="Mizutani M."/>
            <person name="Mizutani M."/>
            <person name="Mochizuki N."/>
            <person name="Monte I."/>
            <person name="Mosher R."/>
            <person name="Nagasaki H."/>
            <person name="Nakagami H."/>
            <person name="Naramoto S."/>
            <person name="Nishitani K."/>
            <person name="Ohtani M."/>
            <person name="Okamoto T."/>
            <person name="Okumura M."/>
            <person name="Phillips J."/>
            <person name="Pollak B."/>
            <person name="Reinders A."/>
            <person name="Roevekamp M."/>
            <person name="Sano R."/>
            <person name="Sawa S."/>
            <person name="Schmid M.W."/>
            <person name="Shirakawa M."/>
            <person name="Solano R."/>
            <person name="Spunde A."/>
            <person name="Suetsugu N."/>
            <person name="Sugano S."/>
            <person name="Sugiyama A."/>
            <person name="Sun R."/>
            <person name="Suzuki Y."/>
            <person name="Takenaka M."/>
            <person name="Takezawa D."/>
            <person name="Tomogane H."/>
            <person name="Tsuzuki M."/>
            <person name="Ueda T."/>
            <person name="Umeda M."/>
            <person name="Ward J.M."/>
            <person name="Watanabe Y."/>
            <person name="Yazaki K."/>
            <person name="Yokoyama R."/>
            <person name="Yoshitake Y."/>
            <person name="Yotsui I."/>
            <person name="Zachgo S."/>
            <person name="Schmutz J."/>
        </authorList>
    </citation>
    <scope>NUCLEOTIDE SEQUENCE [LARGE SCALE GENOMIC DNA]</scope>
    <source>
        <strain evidence="3">Tak-1</strain>
    </source>
</reference>
<dbReference type="SUPFAM" id="SSF53098">
    <property type="entry name" value="Ribonuclease H-like"/>
    <property type="match status" value="1"/>
</dbReference>
<name>A0A2R6VWX7_MARPO</name>
<dbReference type="AlphaFoldDB" id="A0A2R6VWX7"/>
<dbReference type="InterPro" id="IPR012337">
    <property type="entry name" value="RNaseH-like_sf"/>
</dbReference>
<dbReference type="OrthoDB" id="118159at2759"/>
<sequence length="563" mass="64068">MPLSCCFSVSTSQFYCSFVHLDARNYLLTLLNQHSIDYQRVCLDRAPKNATMTSPDIRKDILRAMASCVREHIVKQISDRFFCLLIDEARDESTKEQMSLILRFVDSSGVIQERFLDMIHVADTRSESLIVAIVSTLSRHGLSLSRVRGQGYDGAFNMCGDIIGLKTMIQREVPSAYYVHCFAHRLQLALILAAKNHVKVCRFFVELSSLCVTAANIRDAIVGEEMKTGRGLNQEQSLRRPGETRWGTHFVSICRMLDLYDSVIKVLEIIVEDATVTESKAEASRLLEVICSFDFVLMLHIMKAVLGKSAALSEALQRKDQDILNAMDLVAVSKYELQVMRSEEGWTTIYEAVQSFCLAKNIAAPDMESCYVLTGRPRRNADNITCDHYYRVEIFFNIVDSQLSELDDRFPECSSALLTRIAYLCPDHLRIHGNVSELWVTTRMYPDDFDQYDLVMLEQQILQFSIELKLNKAFFGIQSLSAIAMKMFELKNLVLTLPVSIASTERSFSALKIMKMRLRNKMGDGYLVDTISLFVERELAQGITTDVIIKKFQALSTRRLQLD</sequence>
<dbReference type="InterPro" id="IPR055298">
    <property type="entry name" value="AtLOH3-like"/>
</dbReference>
<dbReference type="Pfam" id="PF14291">
    <property type="entry name" value="DUF4371"/>
    <property type="match status" value="1"/>
</dbReference>
<evidence type="ECO:0000259" key="2">
    <source>
        <dbReference type="Pfam" id="PF14291"/>
    </source>
</evidence>
<organism evidence="3 4">
    <name type="scientific">Marchantia polymorpha</name>
    <name type="common">Common liverwort</name>
    <name type="synonym">Marchantia aquatica</name>
    <dbReference type="NCBI Taxonomy" id="3197"/>
    <lineage>
        <taxon>Eukaryota</taxon>
        <taxon>Viridiplantae</taxon>
        <taxon>Streptophyta</taxon>
        <taxon>Embryophyta</taxon>
        <taxon>Marchantiophyta</taxon>
        <taxon>Marchantiopsida</taxon>
        <taxon>Marchantiidae</taxon>
        <taxon>Marchantiales</taxon>
        <taxon>Marchantiaceae</taxon>
        <taxon>Marchantia</taxon>
    </lineage>
</organism>
<dbReference type="Pfam" id="PF05699">
    <property type="entry name" value="Dimer_Tnp_hAT"/>
    <property type="match status" value="1"/>
</dbReference>
<dbReference type="Proteomes" id="UP000244005">
    <property type="component" value="Chromosome Y"/>
</dbReference>
<dbReference type="InterPro" id="IPR008906">
    <property type="entry name" value="HATC_C_dom"/>
</dbReference>
<gene>
    <name evidence="3" type="ORF">MARPO_YB0044</name>
</gene>
<dbReference type="GO" id="GO:0046983">
    <property type="term" value="F:protein dimerization activity"/>
    <property type="evidence" value="ECO:0007669"/>
    <property type="project" value="InterPro"/>
</dbReference>
<dbReference type="PANTHER" id="PTHR11697:SF230">
    <property type="entry name" value="ZINC FINGER, MYM DOMAIN CONTAINING 1"/>
    <property type="match status" value="1"/>
</dbReference>